<dbReference type="SUPFAM" id="SSF74650">
    <property type="entry name" value="Galactose mutarotase-like"/>
    <property type="match status" value="1"/>
</dbReference>
<protein>
    <recommendedName>
        <fullName evidence="1">Glycosyl hydrolase family 38 C-terminal domain-containing protein</fullName>
    </recommendedName>
</protein>
<accession>A0AAW0C6I7</accession>
<feature type="domain" description="Glycosyl hydrolase family 38 C-terminal" evidence="1">
    <location>
        <begin position="10"/>
        <end position="60"/>
    </location>
</feature>
<name>A0AAW0C6I7_9AGAR</name>
<sequence length="60" mass="7107">LTSRSIFRSDVDVWVHWHQQHEFIEFGLPLAVNSDHATYETQFGWVQHPTHKSTTWDTAK</sequence>
<gene>
    <name evidence="2" type="ORF">R3P38DRAFT_2433649</name>
</gene>
<organism evidence="2 3">
    <name type="scientific">Favolaschia claudopus</name>
    <dbReference type="NCBI Taxonomy" id="2862362"/>
    <lineage>
        <taxon>Eukaryota</taxon>
        <taxon>Fungi</taxon>
        <taxon>Dikarya</taxon>
        <taxon>Basidiomycota</taxon>
        <taxon>Agaricomycotina</taxon>
        <taxon>Agaricomycetes</taxon>
        <taxon>Agaricomycetidae</taxon>
        <taxon>Agaricales</taxon>
        <taxon>Marasmiineae</taxon>
        <taxon>Mycenaceae</taxon>
        <taxon>Favolaschia</taxon>
    </lineage>
</organism>
<reference evidence="2 3" key="1">
    <citation type="journal article" date="2024" name="J Genomics">
        <title>Draft genome sequencing and assembly of Favolaschia claudopus CIRM-BRFM 2984 isolated from oak limbs.</title>
        <authorList>
            <person name="Navarro D."/>
            <person name="Drula E."/>
            <person name="Chaduli D."/>
            <person name="Cazenave R."/>
            <person name="Ahrendt S."/>
            <person name="Wang J."/>
            <person name="Lipzen A."/>
            <person name="Daum C."/>
            <person name="Barry K."/>
            <person name="Grigoriev I.V."/>
            <person name="Favel A."/>
            <person name="Rosso M.N."/>
            <person name="Martin F."/>
        </authorList>
    </citation>
    <scope>NUCLEOTIDE SEQUENCE [LARGE SCALE GENOMIC DNA]</scope>
    <source>
        <strain evidence="2 3">CIRM-BRFM 2984</strain>
    </source>
</reference>
<dbReference type="AlphaFoldDB" id="A0AAW0C6I7"/>
<proteinExistence type="predicted"/>
<evidence type="ECO:0000313" key="3">
    <source>
        <dbReference type="Proteomes" id="UP001362999"/>
    </source>
</evidence>
<feature type="non-terminal residue" evidence="2">
    <location>
        <position position="60"/>
    </location>
</feature>
<dbReference type="EMBL" id="JAWWNJ010000021">
    <property type="protein sequence ID" value="KAK7034194.1"/>
    <property type="molecule type" value="Genomic_DNA"/>
</dbReference>
<dbReference type="Proteomes" id="UP001362999">
    <property type="component" value="Unassembled WGS sequence"/>
</dbReference>
<comment type="caution">
    <text evidence="2">The sequence shown here is derived from an EMBL/GenBank/DDBJ whole genome shotgun (WGS) entry which is preliminary data.</text>
</comment>
<keyword evidence="3" id="KW-1185">Reference proteome</keyword>
<dbReference type="Gene3D" id="2.70.98.30">
    <property type="entry name" value="Golgi alpha-mannosidase II, domain 4"/>
    <property type="match status" value="1"/>
</dbReference>
<evidence type="ECO:0000313" key="2">
    <source>
        <dbReference type="EMBL" id="KAK7034194.1"/>
    </source>
</evidence>
<feature type="non-terminal residue" evidence="2">
    <location>
        <position position="1"/>
    </location>
</feature>
<dbReference type="GO" id="GO:0030246">
    <property type="term" value="F:carbohydrate binding"/>
    <property type="evidence" value="ECO:0007669"/>
    <property type="project" value="InterPro"/>
</dbReference>
<dbReference type="GO" id="GO:0006013">
    <property type="term" value="P:mannose metabolic process"/>
    <property type="evidence" value="ECO:0007669"/>
    <property type="project" value="InterPro"/>
</dbReference>
<dbReference type="GO" id="GO:0004559">
    <property type="term" value="F:alpha-mannosidase activity"/>
    <property type="evidence" value="ECO:0007669"/>
    <property type="project" value="InterPro"/>
</dbReference>
<dbReference type="InterPro" id="IPR011013">
    <property type="entry name" value="Gal_mutarotase_sf_dom"/>
</dbReference>
<dbReference type="Pfam" id="PF07748">
    <property type="entry name" value="Glyco_hydro_38C"/>
    <property type="match status" value="1"/>
</dbReference>
<evidence type="ECO:0000259" key="1">
    <source>
        <dbReference type="Pfam" id="PF07748"/>
    </source>
</evidence>
<dbReference type="InterPro" id="IPR011682">
    <property type="entry name" value="Glyco_hydro_38_C"/>
</dbReference>